<dbReference type="Pfam" id="PF02598">
    <property type="entry name" value="Methyltrn_RNA_3"/>
    <property type="match status" value="1"/>
</dbReference>
<dbReference type="GO" id="GO:0032259">
    <property type="term" value="P:methylation"/>
    <property type="evidence" value="ECO:0007669"/>
    <property type="project" value="UniProtKB-KW"/>
</dbReference>
<evidence type="ECO:0000256" key="6">
    <source>
        <dbReference type="ARBA" id="ARBA00062137"/>
    </source>
</evidence>
<dbReference type="InterPro" id="IPR029028">
    <property type="entry name" value="Alpha/beta_knot_MTases"/>
</dbReference>
<dbReference type="SUPFAM" id="SSF75217">
    <property type="entry name" value="alpha/beta knot"/>
    <property type="match status" value="1"/>
</dbReference>
<evidence type="ECO:0000313" key="15">
    <source>
        <dbReference type="Proteomes" id="UP000694388"/>
    </source>
</evidence>
<evidence type="ECO:0000313" key="14">
    <source>
        <dbReference type="Ensembl" id="ENSEBUP00000008816.1"/>
    </source>
</evidence>
<evidence type="ECO:0000256" key="9">
    <source>
        <dbReference type="ARBA" id="ARBA00079311"/>
    </source>
</evidence>
<protein>
    <recommendedName>
        <fullName evidence="12">28S rRNA (uridine-N(3))-methyltransferase</fullName>
    </recommendedName>
    <alternativeName>
        <fullName evidence="7">Centromere protein 32</fullName>
    </alternativeName>
    <alternativeName>
        <fullName evidence="9">Kinetochore-associated protein</fullName>
    </alternativeName>
    <alternativeName>
        <fullName evidence="8">SPOUT domain-containing methyltransferase 1</fullName>
    </alternativeName>
</protein>
<dbReference type="CDD" id="cd18086">
    <property type="entry name" value="HsC9orf114-like"/>
    <property type="match status" value="1"/>
</dbReference>
<dbReference type="GO" id="GO:0005737">
    <property type="term" value="C:cytoplasm"/>
    <property type="evidence" value="ECO:0007669"/>
    <property type="project" value="UniProtKB-SubCell"/>
</dbReference>
<dbReference type="PANTHER" id="PTHR12150">
    <property type="entry name" value="CLASS IV SAM-BINDING METHYLTRANSFERASE-RELATED"/>
    <property type="match status" value="1"/>
</dbReference>
<evidence type="ECO:0000256" key="8">
    <source>
        <dbReference type="ARBA" id="ARBA00078957"/>
    </source>
</evidence>
<organism evidence="14 15">
    <name type="scientific">Eptatretus burgeri</name>
    <name type="common">Inshore hagfish</name>
    <dbReference type="NCBI Taxonomy" id="7764"/>
    <lineage>
        <taxon>Eukaryota</taxon>
        <taxon>Metazoa</taxon>
        <taxon>Chordata</taxon>
        <taxon>Craniata</taxon>
        <taxon>Vertebrata</taxon>
        <taxon>Cyclostomata</taxon>
        <taxon>Myxini</taxon>
        <taxon>Myxiniformes</taxon>
        <taxon>Myxinidae</taxon>
        <taxon>Eptatretinae</taxon>
        <taxon>Eptatretus</taxon>
    </lineage>
</organism>
<accession>A0A8C4Q2A5</accession>
<feature type="region of interest" description="Disordered" evidence="13">
    <location>
        <begin position="1"/>
        <end position="45"/>
    </location>
</feature>
<evidence type="ECO:0000256" key="7">
    <source>
        <dbReference type="ARBA" id="ARBA00075627"/>
    </source>
</evidence>
<dbReference type="SUPFAM" id="SSF50249">
    <property type="entry name" value="Nucleic acid-binding proteins"/>
    <property type="match status" value="1"/>
</dbReference>
<evidence type="ECO:0000256" key="1">
    <source>
        <dbReference type="ARBA" id="ARBA00004496"/>
    </source>
</evidence>
<dbReference type="Gene3D" id="3.40.1280.10">
    <property type="match status" value="1"/>
</dbReference>
<dbReference type="Gene3D" id="2.40.50.140">
    <property type="entry name" value="Nucleic acid-binding proteins"/>
    <property type="match status" value="1"/>
</dbReference>
<evidence type="ECO:0000256" key="12">
    <source>
        <dbReference type="ARBA" id="ARBA00093639"/>
    </source>
</evidence>
<dbReference type="InterPro" id="IPR029026">
    <property type="entry name" value="tRNA_m1G_MTases_N"/>
</dbReference>
<evidence type="ECO:0000256" key="11">
    <source>
        <dbReference type="ARBA" id="ARBA00093377"/>
    </source>
</evidence>
<feature type="compositionally biased region" description="Basic and acidic residues" evidence="13">
    <location>
        <begin position="10"/>
        <end position="45"/>
    </location>
</feature>
<keyword evidence="15" id="KW-1185">Reference proteome</keyword>
<sequence>MDPEPKKRRFPQEKHEQRRRKQEQFLKKVDKAKVKKEKEEEESKKFEAQKLVDQEKPMKEGYTISVALPGSILENAQSLELRTYLAGQIARAATIFRVDELIVFDEEGQGPRTTEGEFTGIGKKGNCCVQMARILQFLECPQYLRKAFFPKHQDLQYAGLLNPLDAPHHARRNEKVPYREGVVLNRPVSAGKGSFVDCGLVKEVQIDRHLQPGVRVTVKMDKGTKGHAVSPRAPHTDAGLYWGYSVRLAPSLSCVMTECPYSGGYDLTVGTSERGESVDDHDLPSFRHILVVLGGLHGLEAAVTGDPKLQVSDPQPLFDLYLNTCPGQGSGTIRTEEALLITLTTLRPKIMQSGL</sequence>
<comment type="subcellular location">
    <subcellularLocation>
        <location evidence="1">Cytoplasm</location>
    </subcellularLocation>
</comment>
<evidence type="ECO:0000256" key="2">
    <source>
        <dbReference type="ARBA" id="ARBA00009841"/>
    </source>
</evidence>
<name>A0A8C4Q2A5_EPTBU</name>
<dbReference type="OMA" id="FFPIHKD"/>
<dbReference type="GO" id="GO:0008168">
    <property type="term" value="F:methyltransferase activity"/>
    <property type="evidence" value="ECO:0007669"/>
    <property type="project" value="UniProtKB-KW"/>
</dbReference>
<proteinExistence type="inferred from homology"/>
<dbReference type="Proteomes" id="UP000694388">
    <property type="component" value="Unplaced"/>
</dbReference>
<dbReference type="InterPro" id="IPR003750">
    <property type="entry name" value="Put_MeTrfase-C9orf114-like"/>
</dbReference>
<dbReference type="Ensembl" id="ENSEBUT00000009328.1">
    <property type="protein sequence ID" value="ENSEBUP00000008816.1"/>
    <property type="gene ID" value="ENSEBUG00000005700.1"/>
</dbReference>
<evidence type="ECO:0000256" key="10">
    <source>
        <dbReference type="ARBA" id="ARBA00093228"/>
    </source>
</evidence>
<reference evidence="14" key="2">
    <citation type="submission" date="2025-09" db="UniProtKB">
        <authorList>
            <consortium name="Ensembl"/>
        </authorList>
    </citation>
    <scope>IDENTIFICATION</scope>
</reference>
<dbReference type="GeneTree" id="ENSGT00390000016537"/>
<dbReference type="InterPro" id="IPR012340">
    <property type="entry name" value="NA-bd_OB-fold"/>
</dbReference>
<comment type="subunit">
    <text evidence="6">Interacts with INCA1.</text>
</comment>
<comment type="similarity">
    <text evidence="2">Belongs to the class IV-like SAM-binding methyltransferase superfamily.</text>
</comment>
<comment type="function">
    <text evidence="11">S-adenosyl-L-methionine-dependent methyltransferase that specifically methylates the N3 position of a uridine in 28S rRNA. Required for association of the centrosomes with the poles of the bipolar mitotic spindle during metaphase. Also involved in chromosome alignment. May promote centrosome maturation probably by recruiting A-kinase anchor protein AKAP9 to centrosomes in early mitosis. Binds specifically to miRNA MIR145 hairpin, regulates MIR145 expression at a postranscriptional level.</text>
</comment>
<keyword evidence="3" id="KW-0963">Cytoplasm</keyword>
<comment type="catalytic activity">
    <reaction evidence="10">
        <text>uridine in 28S rRNA + S-adenosyl-L-methionine = N(3)-methyluridine in 28S rRNA + S-adenosyl-L-homocysteine + H(+)</text>
        <dbReference type="Rhea" id="RHEA:83635"/>
        <dbReference type="Rhea" id="RHEA-COMP:20178"/>
        <dbReference type="Rhea" id="RHEA-COMP:20181"/>
        <dbReference type="ChEBI" id="CHEBI:15378"/>
        <dbReference type="ChEBI" id="CHEBI:57856"/>
        <dbReference type="ChEBI" id="CHEBI:59789"/>
        <dbReference type="ChEBI" id="CHEBI:65315"/>
        <dbReference type="ChEBI" id="CHEBI:74502"/>
    </reaction>
    <physiologicalReaction direction="left-to-right" evidence="10">
        <dbReference type="Rhea" id="RHEA:83636"/>
    </physiologicalReaction>
</comment>
<evidence type="ECO:0000256" key="4">
    <source>
        <dbReference type="ARBA" id="ARBA00022603"/>
    </source>
</evidence>
<keyword evidence="5" id="KW-0808">Transferase</keyword>
<keyword evidence="4" id="KW-0489">Methyltransferase</keyword>
<evidence type="ECO:0000256" key="5">
    <source>
        <dbReference type="ARBA" id="ARBA00022679"/>
    </source>
</evidence>
<dbReference type="PANTHER" id="PTHR12150:SF13">
    <property type="entry name" value="METHYLTRANSFERASE C9ORF114-RELATED"/>
    <property type="match status" value="1"/>
</dbReference>
<evidence type="ECO:0000256" key="13">
    <source>
        <dbReference type="SAM" id="MobiDB-lite"/>
    </source>
</evidence>
<dbReference type="FunFam" id="2.40.50.140:FF:000170">
    <property type="entry name" value="SPOUT domain containing methyltransferase 1"/>
    <property type="match status" value="1"/>
</dbReference>
<evidence type="ECO:0000256" key="3">
    <source>
        <dbReference type="ARBA" id="ARBA00022490"/>
    </source>
</evidence>
<dbReference type="AlphaFoldDB" id="A0A8C4Q2A5"/>
<reference evidence="14" key="1">
    <citation type="submission" date="2025-08" db="UniProtKB">
        <authorList>
            <consortium name="Ensembl"/>
        </authorList>
    </citation>
    <scope>IDENTIFICATION</scope>
</reference>